<dbReference type="Pfam" id="PF00950">
    <property type="entry name" value="ABC-3"/>
    <property type="match status" value="1"/>
</dbReference>
<dbReference type="GO" id="GO:0010043">
    <property type="term" value="P:response to zinc ion"/>
    <property type="evidence" value="ECO:0007669"/>
    <property type="project" value="TreeGrafter"/>
</dbReference>
<keyword evidence="4 7" id="KW-1133">Transmembrane helix</keyword>
<dbReference type="InterPro" id="IPR037294">
    <property type="entry name" value="ABC_BtuC-like"/>
</dbReference>
<dbReference type="AlphaFoldDB" id="A0A0K0X4C2"/>
<evidence type="ECO:0000256" key="1">
    <source>
        <dbReference type="ARBA" id="ARBA00004141"/>
    </source>
</evidence>
<sequence>MNWLSAPFGSELVVRGAVAGSLVALMCAIVGTWVVLRGSVFLGDAMSHGMLPGVAAASALGGNLLAGALTAALAMAYGVSVLSRTARFSSDTSIGLLLVGMLAVGVIVVSHSNSYAVDLTAFLFGDVLGVQLGDIAVLTGALVLIAGVAFVGRRAFVAATFDARKAATLGLRPALAGVVLTVLIAVAIVASFHVVGTLLVLGLLVAPPAAATLWAHSIGRIMLLAAVVGVVSVWLGLLLSWHAATAGGASIAAVAVALFFCSAAASAVSRRAAA</sequence>
<dbReference type="EMBL" id="CP012150">
    <property type="protein sequence ID" value="AKS32236.1"/>
    <property type="molecule type" value="Genomic_DNA"/>
</dbReference>
<dbReference type="PANTHER" id="PTHR30477">
    <property type="entry name" value="ABC-TRANSPORTER METAL-BINDING PROTEIN"/>
    <property type="match status" value="1"/>
</dbReference>
<comment type="similarity">
    <text evidence="2 6">Belongs to the ABC-3 integral membrane protein family.</text>
</comment>
<dbReference type="PANTHER" id="PTHR30477:SF13">
    <property type="entry name" value="IRON TRANSPORT SYSTEM MEMBRANE PROTEIN HI_0360-RELATED"/>
    <property type="match status" value="1"/>
</dbReference>
<dbReference type="NCBIfam" id="NF040871">
    <property type="entry name" value="AztB"/>
    <property type="match status" value="1"/>
</dbReference>
<dbReference type="GO" id="GO:0043190">
    <property type="term" value="C:ATP-binding cassette (ABC) transporter complex"/>
    <property type="evidence" value="ECO:0007669"/>
    <property type="project" value="InterPro"/>
</dbReference>
<dbReference type="SUPFAM" id="SSF81345">
    <property type="entry name" value="ABC transporter involved in vitamin B12 uptake, BtuC"/>
    <property type="match status" value="1"/>
</dbReference>
<evidence type="ECO:0000313" key="9">
    <source>
        <dbReference type="Proteomes" id="UP000062255"/>
    </source>
</evidence>
<keyword evidence="6" id="KW-0813">Transport</keyword>
<dbReference type="InterPro" id="IPR001626">
    <property type="entry name" value="ABC_TroCD"/>
</dbReference>
<keyword evidence="5 7" id="KW-0472">Membrane</keyword>
<feature type="transmembrane region" description="Helical" evidence="7">
    <location>
        <begin position="222"/>
        <end position="243"/>
    </location>
</feature>
<evidence type="ECO:0000256" key="7">
    <source>
        <dbReference type="SAM" id="Phobius"/>
    </source>
</evidence>
<dbReference type="PATRIC" id="fig|134601.6.peg.2191"/>
<accession>A0A0K0X4C2</accession>
<feature type="transmembrane region" description="Helical" evidence="7">
    <location>
        <begin position="173"/>
        <end position="192"/>
    </location>
</feature>
<dbReference type="Gene3D" id="1.10.3470.10">
    <property type="entry name" value="ABC transporter involved in vitamin B12 uptake, BtuC"/>
    <property type="match status" value="1"/>
</dbReference>
<feature type="transmembrane region" description="Helical" evidence="7">
    <location>
        <begin position="12"/>
        <end position="36"/>
    </location>
</feature>
<protein>
    <submittedName>
        <fullName evidence="8">ABC transporter permease</fullName>
    </submittedName>
</protein>
<feature type="transmembrane region" description="Helical" evidence="7">
    <location>
        <begin position="249"/>
        <end position="268"/>
    </location>
</feature>
<feature type="transmembrane region" description="Helical" evidence="7">
    <location>
        <begin position="94"/>
        <end position="112"/>
    </location>
</feature>
<feature type="transmembrane region" description="Helical" evidence="7">
    <location>
        <begin position="132"/>
        <end position="152"/>
    </location>
</feature>
<gene>
    <name evidence="8" type="ORF">AFA91_10510</name>
</gene>
<evidence type="ECO:0000313" key="8">
    <source>
        <dbReference type="EMBL" id="AKS32236.1"/>
    </source>
</evidence>
<proteinExistence type="inferred from homology"/>
<organism evidence="8 9">
    <name type="scientific">Mycolicibacterium goodii</name>
    <name type="common">Mycobacterium goodii</name>
    <dbReference type="NCBI Taxonomy" id="134601"/>
    <lineage>
        <taxon>Bacteria</taxon>
        <taxon>Bacillati</taxon>
        <taxon>Actinomycetota</taxon>
        <taxon>Actinomycetes</taxon>
        <taxon>Mycobacteriales</taxon>
        <taxon>Mycobacteriaceae</taxon>
        <taxon>Mycolicibacterium</taxon>
    </lineage>
</organism>
<feature type="transmembrane region" description="Helical" evidence="7">
    <location>
        <begin position="198"/>
        <end position="215"/>
    </location>
</feature>
<keyword evidence="3 6" id="KW-0812">Transmembrane</keyword>
<evidence type="ECO:0000256" key="4">
    <source>
        <dbReference type="ARBA" id="ARBA00022989"/>
    </source>
</evidence>
<evidence type="ECO:0000256" key="2">
    <source>
        <dbReference type="ARBA" id="ARBA00008034"/>
    </source>
</evidence>
<dbReference type="Proteomes" id="UP000062255">
    <property type="component" value="Chromosome"/>
</dbReference>
<reference evidence="8 9" key="1">
    <citation type="submission" date="2015-07" db="EMBL/GenBank/DDBJ databases">
        <title>Complete genome sequence of Mycobacterium goodii X7B, a facultative thermophilic biodesulfurizing bacterium.</title>
        <authorList>
            <person name="Yu B."/>
            <person name="Li F."/>
            <person name="Xu P."/>
        </authorList>
    </citation>
    <scope>NUCLEOTIDE SEQUENCE [LARGE SCALE GENOMIC DNA]</scope>
    <source>
        <strain evidence="8 9">X7B</strain>
    </source>
</reference>
<evidence type="ECO:0000256" key="6">
    <source>
        <dbReference type="RuleBase" id="RU003943"/>
    </source>
</evidence>
<dbReference type="KEGG" id="mgo:AFA91_10510"/>
<evidence type="ECO:0000256" key="3">
    <source>
        <dbReference type="ARBA" id="ARBA00022692"/>
    </source>
</evidence>
<dbReference type="OrthoDB" id="60524at2"/>
<name>A0A0K0X4C2_MYCGD</name>
<dbReference type="GO" id="GO:0055085">
    <property type="term" value="P:transmembrane transport"/>
    <property type="evidence" value="ECO:0007669"/>
    <property type="project" value="InterPro"/>
</dbReference>
<comment type="subcellular location">
    <subcellularLocation>
        <location evidence="6">Cell membrane</location>
        <topology evidence="6">Multi-pass membrane protein</topology>
    </subcellularLocation>
    <subcellularLocation>
        <location evidence="1">Membrane</location>
        <topology evidence="1">Multi-pass membrane protein</topology>
    </subcellularLocation>
</comment>
<evidence type="ECO:0000256" key="5">
    <source>
        <dbReference type="ARBA" id="ARBA00023136"/>
    </source>
</evidence>
<feature type="transmembrane region" description="Helical" evidence="7">
    <location>
        <begin position="56"/>
        <end position="82"/>
    </location>
</feature>
<dbReference type="STRING" id="134601.AFA91_10510"/>